<dbReference type="Gene3D" id="3.40.190.10">
    <property type="entry name" value="Periplasmic binding protein-like II"/>
    <property type="match status" value="2"/>
</dbReference>
<dbReference type="Pfam" id="PF00497">
    <property type="entry name" value="SBP_bac_3"/>
    <property type="match status" value="1"/>
</dbReference>
<dbReference type="PANTHER" id="PTHR35936">
    <property type="entry name" value="MEMBRANE-BOUND LYTIC MUREIN TRANSGLYCOSYLASE F"/>
    <property type="match status" value="1"/>
</dbReference>
<dbReference type="PANTHER" id="PTHR35936:SF17">
    <property type="entry name" value="ARGININE-BINDING EXTRACELLULAR PROTEIN ARTP"/>
    <property type="match status" value="1"/>
</dbReference>
<proteinExistence type="inferred from homology"/>
<evidence type="ECO:0000256" key="1">
    <source>
        <dbReference type="ARBA" id="ARBA00010333"/>
    </source>
</evidence>
<dbReference type="InterPro" id="IPR022448">
    <property type="entry name" value="Quinoprotein_dehydrogenase"/>
</dbReference>
<feature type="domain" description="Solute-binding protein family 3/N-terminal" evidence="4">
    <location>
        <begin position="21"/>
        <end position="260"/>
    </location>
</feature>
<dbReference type="SUPFAM" id="SSF53850">
    <property type="entry name" value="Periplasmic binding protein-like II"/>
    <property type="match status" value="1"/>
</dbReference>
<dbReference type="RefSeq" id="WP_309261308.1">
    <property type="nucleotide sequence ID" value="NZ_JARUHG010000001.1"/>
</dbReference>
<dbReference type="PROSITE" id="PS51257">
    <property type="entry name" value="PROKAR_LIPOPROTEIN"/>
    <property type="match status" value="1"/>
</dbReference>
<reference evidence="5 6" key="1">
    <citation type="submission" date="2023-04" db="EMBL/GenBank/DDBJ databases">
        <title>Lysobacter sp. strain UC isolated from soil sample.</title>
        <authorList>
            <person name="Choksket S."/>
            <person name="Harshvardhan F."/>
            <person name="Rana R."/>
            <person name="Patil P.B."/>
            <person name="Korpole S."/>
        </authorList>
    </citation>
    <scope>NUCLEOTIDE SEQUENCE [LARGE SCALE GENOMIC DNA]</scope>
    <source>
        <strain evidence="5 6">UC</strain>
    </source>
</reference>
<keyword evidence="2 3" id="KW-0732">Signal</keyword>
<evidence type="ECO:0000259" key="4">
    <source>
        <dbReference type="SMART" id="SM00062"/>
    </source>
</evidence>
<dbReference type="NCBIfam" id="TIGR03871">
    <property type="entry name" value="ABC_peri_MoxJ_2"/>
    <property type="match status" value="1"/>
</dbReference>
<keyword evidence="6" id="KW-1185">Reference proteome</keyword>
<name>A0ABU1CAD4_9GAMM</name>
<dbReference type="SMART" id="SM00062">
    <property type="entry name" value="PBPb"/>
    <property type="match status" value="1"/>
</dbReference>
<evidence type="ECO:0000256" key="2">
    <source>
        <dbReference type="ARBA" id="ARBA00022729"/>
    </source>
</evidence>
<comment type="caution">
    <text evidence="5">The sequence shown here is derived from an EMBL/GenBank/DDBJ whole genome shotgun (WGS) entry which is preliminary data.</text>
</comment>
<evidence type="ECO:0000313" key="5">
    <source>
        <dbReference type="EMBL" id="MDR0182151.1"/>
    </source>
</evidence>
<comment type="similarity">
    <text evidence="1">Belongs to the bacterial solute-binding protein 3 family.</text>
</comment>
<sequence>MTRIAFLALLLSMSCVAGARELRVCADPNNLPFSNQQREGFENAIVELLARDLGATVEYVWWAQRRGALRNTLHAGKCDVVPGIASSMEMLATTRPYYRGTYMFVARHGTPWSRVATFDDPQLREATIGVQLVGDDGANTPPAHSLARRGMVGNVRGFTVYGDYARPDPQAAIVDAVADGRVDIAVVWGPTAGYYAARHGDALQLVPVQPWLDGPLWPMTFDISLGVRRDDRELRRELDRALERNAAGIAAILERFHVRNVETTDTAAHATAPNVPTP</sequence>
<protein>
    <submittedName>
        <fullName evidence="5">Quinoprotein dehydrogenase-associated putative ABC transporter substrate-binding protein</fullName>
    </submittedName>
</protein>
<dbReference type="InterPro" id="IPR001638">
    <property type="entry name" value="Solute-binding_3/MltF_N"/>
</dbReference>
<organism evidence="5 6">
    <name type="scientific">Lysobacter arvi</name>
    <dbReference type="NCBI Taxonomy" id="3038776"/>
    <lineage>
        <taxon>Bacteria</taxon>
        <taxon>Pseudomonadati</taxon>
        <taxon>Pseudomonadota</taxon>
        <taxon>Gammaproteobacteria</taxon>
        <taxon>Lysobacterales</taxon>
        <taxon>Lysobacteraceae</taxon>
        <taxon>Lysobacter</taxon>
    </lineage>
</organism>
<feature type="chain" id="PRO_5045331199" evidence="3">
    <location>
        <begin position="20"/>
        <end position="278"/>
    </location>
</feature>
<gene>
    <name evidence="5" type="ORF">P8609_04090</name>
</gene>
<evidence type="ECO:0000256" key="3">
    <source>
        <dbReference type="SAM" id="SignalP"/>
    </source>
</evidence>
<dbReference type="EMBL" id="JARUHG010000001">
    <property type="protein sequence ID" value="MDR0182151.1"/>
    <property type="molecule type" value="Genomic_DNA"/>
</dbReference>
<evidence type="ECO:0000313" key="6">
    <source>
        <dbReference type="Proteomes" id="UP001233535"/>
    </source>
</evidence>
<accession>A0ABU1CAD4</accession>
<feature type="signal peptide" evidence="3">
    <location>
        <begin position="1"/>
        <end position="19"/>
    </location>
</feature>
<dbReference type="Proteomes" id="UP001233535">
    <property type="component" value="Unassembled WGS sequence"/>
</dbReference>